<name>A0A1G9ECS7_9BACL</name>
<dbReference type="Proteomes" id="UP000199008">
    <property type="component" value="Unassembled WGS sequence"/>
</dbReference>
<keyword evidence="6 9" id="KW-0645">Protease</keyword>
<feature type="active site" evidence="9">
    <location>
        <position position="165"/>
    </location>
</feature>
<evidence type="ECO:0000256" key="3">
    <source>
        <dbReference type="ARBA" id="ARBA00004496"/>
    </source>
</evidence>
<comment type="similarity">
    <text evidence="4 9">Belongs to the peptidase C15 family.</text>
</comment>
<evidence type="ECO:0000256" key="8">
    <source>
        <dbReference type="ARBA" id="ARBA00022807"/>
    </source>
</evidence>
<dbReference type="NCBIfam" id="TIGR00504">
    <property type="entry name" value="pyro_pdase"/>
    <property type="match status" value="1"/>
</dbReference>
<dbReference type="InterPro" id="IPR000816">
    <property type="entry name" value="Peptidase_C15"/>
</dbReference>
<dbReference type="InterPro" id="IPR036440">
    <property type="entry name" value="Peptidase_C15-like_sf"/>
</dbReference>
<feature type="active site" evidence="9 10">
    <location>
        <position position="141"/>
    </location>
</feature>
<dbReference type="PRINTS" id="PR00706">
    <property type="entry name" value="PYROGLUPTASE"/>
</dbReference>
<dbReference type="GO" id="GO:0006508">
    <property type="term" value="P:proteolysis"/>
    <property type="evidence" value="ECO:0007669"/>
    <property type="project" value="UniProtKB-KW"/>
</dbReference>
<dbReference type="PROSITE" id="PS01334">
    <property type="entry name" value="PYRASE_CYS"/>
    <property type="match status" value="1"/>
</dbReference>
<dbReference type="STRING" id="576118.SAMN05216216_10845"/>
<feature type="active site" evidence="9">
    <location>
        <position position="78"/>
    </location>
</feature>
<dbReference type="HAMAP" id="MF_00417">
    <property type="entry name" value="Pyrrolid_peptidase"/>
    <property type="match status" value="1"/>
</dbReference>
<reference evidence="12" key="1">
    <citation type="submission" date="2016-10" db="EMBL/GenBank/DDBJ databases">
        <authorList>
            <person name="Varghese N."/>
            <person name="Submissions S."/>
        </authorList>
    </citation>
    <scope>NUCLEOTIDE SEQUENCE [LARGE SCALE GENOMIC DNA]</scope>
    <source>
        <strain evidence="12">CGMCC 1.8895</strain>
    </source>
</reference>
<evidence type="ECO:0000256" key="4">
    <source>
        <dbReference type="ARBA" id="ARBA00006641"/>
    </source>
</evidence>
<sequence>MKILVTGFDPFGEDDINPSYEAVKKLPDKIGRFEIAKAEIPTVFRKSKDVLRELMVSDDFNFVLAVGLAGGRSEMCVERVAINMDDARIPDNENNQPIDEMIEQEGPPAYFSNMPVKKMVQAMDEAGVPSRLSNTAGTFVCNHVLYQLGSLADTEFPAVKFGFIHVPYAKEHAENKNRMPAMPLDDIVRGLHAAIEAMVDEGDDLRRPFGELH</sequence>
<evidence type="ECO:0000256" key="10">
    <source>
        <dbReference type="PROSITE-ProRule" id="PRU10077"/>
    </source>
</evidence>
<dbReference type="GO" id="GO:0016920">
    <property type="term" value="F:pyroglutamyl-peptidase activity"/>
    <property type="evidence" value="ECO:0007669"/>
    <property type="project" value="UniProtKB-UniRule"/>
</dbReference>
<dbReference type="EC" id="3.4.19.3" evidence="9"/>
<comment type="catalytic activity">
    <reaction evidence="1 9 10">
        <text>Release of an N-terminal pyroglutamyl group from a polypeptide, the second amino acid generally not being Pro.</text>
        <dbReference type="EC" id="3.4.19.3"/>
    </reaction>
</comment>
<dbReference type="FunFam" id="3.40.630.20:FF:000001">
    <property type="entry name" value="Pyrrolidone-carboxylate peptidase"/>
    <property type="match status" value="1"/>
</dbReference>
<evidence type="ECO:0000256" key="5">
    <source>
        <dbReference type="ARBA" id="ARBA00022490"/>
    </source>
</evidence>
<dbReference type="GO" id="GO:0005829">
    <property type="term" value="C:cytosol"/>
    <property type="evidence" value="ECO:0007669"/>
    <property type="project" value="InterPro"/>
</dbReference>
<keyword evidence="7 9" id="KW-0378">Hydrolase</keyword>
<keyword evidence="5 9" id="KW-0963">Cytoplasm</keyword>
<evidence type="ECO:0000256" key="9">
    <source>
        <dbReference type="HAMAP-Rule" id="MF_00417"/>
    </source>
</evidence>
<dbReference type="EMBL" id="FNFY01000008">
    <property type="protein sequence ID" value="SDK73894.1"/>
    <property type="molecule type" value="Genomic_DNA"/>
</dbReference>
<dbReference type="InterPro" id="IPR029762">
    <property type="entry name" value="PGP-I_bact-type"/>
</dbReference>
<evidence type="ECO:0000256" key="1">
    <source>
        <dbReference type="ARBA" id="ARBA00001770"/>
    </source>
</evidence>
<dbReference type="SUPFAM" id="SSF53182">
    <property type="entry name" value="Pyrrolidone carboxyl peptidase (pyroglutamate aminopeptidase)"/>
    <property type="match status" value="1"/>
</dbReference>
<dbReference type="InterPro" id="IPR016125">
    <property type="entry name" value="Peptidase_C15-like"/>
</dbReference>
<keyword evidence="12" id="KW-1185">Reference proteome</keyword>
<dbReference type="OrthoDB" id="9779738at2"/>
<gene>
    <name evidence="9" type="primary">pcp</name>
    <name evidence="11" type="ORF">SAMN05216216_10845</name>
</gene>
<evidence type="ECO:0000256" key="7">
    <source>
        <dbReference type="ARBA" id="ARBA00022801"/>
    </source>
</evidence>
<dbReference type="NCBIfam" id="NF009676">
    <property type="entry name" value="PRK13197.1"/>
    <property type="match status" value="1"/>
</dbReference>
<dbReference type="Pfam" id="PF01470">
    <property type="entry name" value="Peptidase_C15"/>
    <property type="match status" value="1"/>
</dbReference>
<dbReference type="PANTHER" id="PTHR23402:SF1">
    <property type="entry name" value="PYROGLUTAMYL-PEPTIDASE I"/>
    <property type="match status" value="1"/>
</dbReference>
<dbReference type="PANTHER" id="PTHR23402">
    <property type="entry name" value="PROTEASE FAMILY C15 PYROGLUTAMYL-PEPTIDASE I-RELATED"/>
    <property type="match status" value="1"/>
</dbReference>
<keyword evidence="8 9" id="KW-0788">Thiol protease</keyword>
<protein>
    <recommendedName>
        <fullName evidence="9">Pyrrolidone-carboxylate peptidase</fullName>
        <ecNumber evidence="9">3.4.19.3</ecNumber>
    </recommendedName>
    <alternativeName>
        <fullName evidence="9">5-oxoprolyl-peptidase</fullName>
    </alternativeName>
    <alternativeName>
        <fullName evidence="9">Pyroglutamyl-peptidase I</fullName>
        <shortName evidence="9">PGP-I</shortName>
        <shortName evidence="9">Pyrase</shortName>
    </alternativeName>
</protein>
<comment type="subcellular location">
    <subcellularLocation>
        <location evidence="3 9">Cytoplasm</location>
    </subcellularLocation>
</comment>
<dbReference type="CDD" id="cd00501">
    <property type="entry name" value="Peptidase_C15"/>
    <property type="match status" value="1"/>
</dbReference>
<evidence type="ECO:0000256" key="6">
    <source>
        <dbReference type="ARBA" id="ARBA00022670"/>
    </source>
</evidence>
<evidence type="ECO:0000256" key="2">
    <source>
        <dbReference type="ARBA" id="ARBA00002280"/>
    </source>
</evidence>
<evidence type="ECO:0000313" key="11">
    <source>
        <dbReference type="EMBL" id="SDK73894.1"/>
    </source>
</evidence>
<dbReference type="RefSeq" id="WP_092985792.1">
    <property type="nucleotide sequence ID" value="NZ_FNFY01000008.1"/>
</dbReference>
<dbReference type="PIRSF" id="PIRSF015592">
    <property type="entry name" value="Prld-crbxl_pptds"/>
    <property type="match status" value="1"/>
</dbReference>
<evidence type="ECO:0000313" key="12">
    <source>
        <dbReference type="Proteomes" id="UP000199008"/>
    </source>
</evidence>
<accession>A0A1G9ECS7</accession>
<comment type="function">
    <text evidence="2 9">Removes 5-oxoproline from various penultimate amino acid residues except L-proline.</text>
</comment>
<proteinExistence type="inferred from homology"/>
<comment type="subunit">
    <text evidence="9">Homotetramer.</text>
</comment>
<dbReference type="Gene3D" id="3.40.630.20">
    <property type="entry name" value="Peptidase C15, pyroglutamyl peptidase I-like"/>
    <property type="match status" value="1"/>
</dbReference>
<dbReference type="InterPro" id="IPR033694">
    <property type="entry name" value="PGPEP1_Cys_AS"/>
</dbReference>
<organism evidence="11 12">
    <name type="scientific">Lacicoccus qingdaonensis</name>
    <dbReference type="NCBI Taxonomy" id="576118"/>
    <lineage>
        <taxon>Bacteria</taxon>
        <taxon>Bacillati</taxon>
        <taxon>Bacillota</taxon>
        <taxon>Bacilli</taxon>
        <taxon>Bacillales</taxon>
        <taxon>Salinicoccaceae</taxon>
        <taxon>Lacicoccus</taxon>
    </lineage>
</organism>
<dbReference type="AlphaFoldDB" id="A0A1G9ECS7"/>